<dbReference type="Proteomes" id="UP001220530">
    <property type="component" value="Chromosome"/>
</dbReference>
<keyword evidence="3" id="KW-1185">Reference proteome</keyword>
<dbReference type="RefSeq" id="WP_282219927.1">
    <property type="nucleotide sequence ID" value="NZ_CP118246.1"/>
</dbReference>
<evidence type="ECO:0000313" key="2">
    <source>
        <dbReference type="EMBL" id="WDR03535.1"/>
    </source>
</evidence>
<sequence>MRELAAGLVHIRTPTYRRPTALRRALDSMIAQTWQNWVCDVYDDDPDQAGRTVCEAINDPRVHYNHNVPQRFASRNIDGCFTAENPRHADYFCVVEDDNFLLPSFCAKNISLCRGQGVEIVLRNQSVEQASGTDQAQLSESGVLDELFVEARYEPDQFRLSLMVGIGVSNGGLFWSNDARSQLEIQYACTATLQEYLRTFSIVDPVYVAMTPLAVWAENAEQTTRNAELSSSYLRRELDLKRSIQALQRQVWHAATPAQRAGFMTNPLFAAVPQARARGMAKAMLAHPNSSQLPLRDDWGLRGRGLAIRLFGRITPEFTSFVQERGSASPTP</sequence>
<feature type="domain" description="Glycosyltransferase 2-like" evidence="1">
    <location>
        <begin position="13"/>
        <end position="121"/>
    </location>
</feature>
<reference evidence="2 3" key="1">
    <citation type="submission" date="2023-02" db="EMBL/GenBank/DDBJ databases">
        <title>Devosia algicola sp. nov., isolated from the phycosphere of marine algae.</title>
        <authorList>
            <person name="Kim J.M."/>
            <person name="Lee J.K."/>
            <person name="Choi B.J."/>
            <person name="Bayburt H."/>
            <person name="Jeon C.O."/>
        </authorList>
    </citation>
    <scope>NUCLEOTIDE SEQUENCE [LARGE SCALE GENOMIC DNA]</scope>
    <source>
        <strain evidence="2 3">G20-9</strain>
    </source>
</reference>
<organism evidence="2 3">
    <name type="scientific">Devosia algicola</name>
    <dbReference type="NCBI Taxonomy" id="3026418"/>
    <lineage>
        <taxon>Bacteria</taxon>
        <taxon>Pseudomonadati</taxon>
        <taxon>Pseudomonadota</taxon>
        <taxon>Alphaproteobacteria</taxon>
        <taxon>Hyphomicrobiales</taxon>
        <taxon>Devosiaceae</taxon>
        <taxon>Devosia</taxon>
    </lineage>
</organism>
<protein>
    <submittedName>
        <fullName evidence="2">Glycosyltransferase family 2 protein</fullName>
    </submittedName>
</protein>
<evidence type="ECO:0000259" key="1">
    <source>
        <dbReference type="Pfam" id="PF00535"/>
    </source>
</evidence>
<name>A0ABY7YR57_9HYPH</name>
<proteinExistence type="predicted"/>
<accession>A0ABY7YR57</accession>
<dbReference type="CDD" id="cd00761">
    <property type="entry name" value="Glyco_tranf_GTA_type"/>
    <property type="match status" value="1"/>
</dbReference>
<evidence type="ECO:0000313" key="3">
    <source>
        <dbReference type="Proteomes" id="UP001220530"/>
    </source>
</evidence>
<dbReference type="Pfam" id="PF00535">
    <property type="entry name" value="Glycos_transf_2"/>
    <property type="match status" value="1"/>
</dbReference>
<dbReference type="EMBL" id="CP118246">
    <property type="protein sequence ID" value="WDR03535.1"/>
    <property type="molecule type" value="Genomic_DNA"/>
</dbReference>
<dbReference type="InterPro" id="IPR001173">
    <property type="entry name" value="Glyco_trans_2-like"/>
</dbReference>
<dbReference type="SUPFAM" id="SSF53448">
    <property type="entry name" value="Nucleotide-diphospho-sugar transferases"/>
    <property type="match status" value="1"/>
</dbReference>
<dbReference type="InterPro" id="IPR029044">
    <property type="entry name" value="Nucleotide-diphossugar_trans"/>
</dbReference>
<dbReference type="Gene3D" id="3.90.550.10">
    <property type="entry name" value="Spore Coat Polysaccharide Biosynthesis Protein SpsA, Chain A"/>
    <property type="match status" value="1"/>
</dbReference>
<gene>
    <name evidence="2" type="ORF">PSQ19_05435</name>
</gene>